<accession>A0A9N9D380</accession>
<evidence type="ECO:0000313" key="1">
    <source>
        <dbReference type="EMBL" id="CAG8621434.1"/>
    </source>
</evidence>
<dbReference type="PANTHER" id="PTHR10492">
    <property type="match status" value="1"/>
</dbReference>
<dbReference type="PANTHER" id="PTHR10492:SF93">
    <property type="entry name" value="ATP-DEPENDENT DNA HELICASE"/>
    <property type="match status" value="1"/>
</dbReference>
<keyword evidence="2" id="KW-1185">Reference proteome</keyword>
<dbReference type="OrthoDB" id="3691720at2759"/>
<evidence type="ECO:0000313" key="2">
    <source>
        <dbReference type="Proteomes" id="UP000789396"/>
    </source>
</evidence>
<name>A0A9N9D380_9GLOM</name>
<feature type="non-terminal residue" evidence="1">
    <location>
        <position position="146"/>
    </location>
</feature>
<feature type="non-terminal residue" evidence="1">
    <location>
        <position position="1"/>
    </location>
</feature>
<dbReference type="EMBL" id="CAJVPZ010010615">
    <property type="protein sequence ID" value="CAG8621434.1"/>
    <property type="molecule type" value="Genomic_DNA"/>
</dbReference>
<dbReference type="Proteomes" id="UP000789396">
    <property type="component" value="Unassembled WGS sequence"/>
</dbReference>
<comment type="caution">
    <text evidence="1">The sequence shown here is derived from an EMBL/GenBank/DDBJ whole genome shotgun (WGS) entry which is preliminary data.</text>
</comment>
<proteinExistence type="predicted"/>
<gene>
    <name evidence="1" type="ORF">RFULGI_LOCUS7373</name>
</gene>
<dbReference type="AlphaFoldDB" id="A0A9N9D380"/>
<reference evidence="1" key="1">
    <citation type="submission" date="2021-06" db="EMBL/GenBank/DDBJ databases">
        <authorList>
            <person name="Kallberg Y."/>
            <person name="Tangrot J."/>
            <person name="Rosling A."/>
        </authorList>
    </citation>
    <scope>NUCLEOTIDE SEQUENCE</scope>
    <source>
        <strain evidence="1">IN212</strain>
    </source>
</reference>
<organism evidence="1 2">
    <name type="scientific">Racocetra fulgida</name>
    <dbReference type="NCBI Taxonomy" id="60492"/>
    <lineage>
        <taxon>Eukaryota</taxon>
        <taxon>Fungi</taxon>
        <taxon>Fungi incertae sedis</taxon>
        <taxon>Mucoromycota</taxon>
        <taxon>Glomeromycotina</taxon>
        <taxon>Glomeromycetes</taxon>
        <taxon>Diversisporales</taxon>
        <taxon>Gigasporaceae</taxon>
        <taxon>Racocetra</taxon>
    </lineage>
</organism>
<protein>
    <submittedName>
        <fullName evidence="1">8246_t:CDS:1</fullName>
    </submittedName>
</protein>
<sequence length="146" mass="16455">HPNIPVRDISNISHLDIETTTEDLGKDSLLKEDAGNELSSVSNQHFASWLLQIGEDHVERHANRSDYIKLPNDLYISSQNLHNLIYFIYPNHLSNSTNSLYLLERGILAPKNTDVAFINSTIMNLFPGDEIDYLSADSIEETADSN</sequence>